<keyword evidence="3" id="KW-0949">S-adenosyl-L-methionine</keyword>
<gene>
    <name evidence="8" type="primary">thiH</name>
    <name evidence="8" type="ORF">H8730_13660</name>
</gene>
<evidence type="ECO:0000313" key="8">
    <source>
        <dbReference type="EMBL" id="MBC8544589.1"/>
    </source>
</evidence>
<evidence type="ECO:0000259" key="7">
    <source>
        <dbReference type="PROSITE" id="PS51918"/>
    </source>
</evidence>
<dbReference type="SUPFAM" id="SSF102114">
    <property type="entry name" value="Radical SAM enzymes"/>
    <property type="match status" value="1"/>
</dbReference>
<evidence type="ECO:0000256" key="4">
    <source>
        <dbReference type="ARBA" id="ARBA00022723"/>
    </source>
</evidence>
<dbReference type="Pfam" id="PF04055">
    <property type="entry name" value="Radical_SAM"/>
    <property type="match status" value="1"/>
</dbReference>
<comment type="caution">
    <text evidence="8">The sequence shown here is derived from an EMBL/GenBank/DDBJ whole genome shotgun (WGS) entry which is preliminary data.</text>
</comment>
<dbReference type="Gene3D" id="3.20.20.70">
    <property type="entry name" value="Aldolase class I"/>
    <property type="match status" value="1"/>
</dbReference>
<dbReference type="EMBL" id="JACRSQ010000025">
    <property type="protein sequence ID" value="MBC8544589.1"/>
    <property type="molecule type" value="Genomic_DNA"/>
</dbReference>
<dbReference type="Proteomes" id="UP000657006">
    <property type="component" value="Unassembled WGS sequence"/>
</dbReference>
<feature type="domain" description="Radical SAM core" evidence="7">
    <location>
        <begin position="69"/>
        <end position="292"/>
    </location>
</feature>
<evidence type="ECO:0000256" key="2">
    <source>
        <dbReference type="ARBA" id="ARBA00022485"/>
    </source>
</evidence>
<dbReference type="EC" id="4.1.99.19" evidence="8"/>
<dbReference type="PANTHER" id="PTHR43583:SF1">
    <property type="entry name" value="2-IMINOACETATE SYNTHASE"/>
    <property type="match status" value="1"/>
</dbReference>
<evidence type="ECO:0000256" key="3">
    <source>
        <dbReference type="ARBA" id="ARBA00022691"/>
    </source>
</evidence>
<evidence type="ECO:0000256" key="6">
    <source>
        <dbReference type="ARBA" id="ARBA00023014"/>
    </source>
</evidence>
<evidence type="ECO:0000313" key="9">
    <source>
        <dbReference type="Proteomes" id="UP000657006"/>
    </source>
</evidence>
<dbReference type="NCBIfam" id="TIGR02351">
    <property type="entry name" value="thiH"/>
    <property type="match status" value="1"/>
</dbReference>
<evidence type="ECO:0000256" key="1">
    <source>
        <dbReference type="ARBA" id="ARBA00001966"/>
    </source>
</evidence>
<dbReference type="InterPro" id="IPR058240">
    <property type="entry name" value="rSAM_sf"/>
</dbReference>
<protein>
    <submittedName>
        <fullName evidence="8">2-iminoacetate synthase ThiH</fullName>
        <ecNumber evidence="8">4.1.99.19</ecNumber>
    </submittedName>
</protein>
<dbReference type="InterPro" id="IPR013785">
    <property type="entry name" value="Aldolase_TIM"/>
</dbReference>
<name>A0A926DWA8_9FIRM</name>
<dbReference type="InterPro" id="IPR007197">
    <property type="entry name" value="rSAM"/>
</dbReference>
<comment type="cofactor">
    <cofactor evidence="1">
        <name>[4Fe-4S] cluster</name>
        <dbReference type="ChEBI" id="CHEBI:49883"/>
    </cofactor>
</comment>
<dbReference type="CDD" id="cd01335">
    <property type="entry name" value="Radical_SAM"/>
    <property type="match status" value="1"/>
</dbReference>
<accession>A0A926DWA8</accession>
<dbReference type="Pfam" id="PF06968">
    <property type="entry name" value="BATS"/>
    <property type="match status" value="1"/>
</dbReference>
<sequence length="368" mass="40857">METTILEQVTAARDAVDFSAFTSHDVFCALEKQTLTPVDLAALLSPAAAPYLEPMAQRAKVLTATHFGNSVGLYTPLYIANFCVNHCVYCGFNCKNQIHRGKLTEEEIDHELSAIAKTGLKEILLLTGESKSQSNVAYIGRAVEIAKEYFTAIGIEVYPMDVEEYAYLHEKGADFVSVYQETYDQTRYQEVHLAGPKRNFAYRFNAQERALQGGMRGVCGGALLGLGDFRRDAYAGALHMSLLQKRYPHAEVSFSVPRLRPYKNNADNSPNDVHEPQLLQIMLALRIYMPFAGINISTRERAGFRDHVIGLCATKISAGVKTGVGGHEEEAKGDEQFQISDPRSVSDIHAMLLQRGLQPVYTDYLYGT</sequence>
<dbReference type="RefSeq" id="WP_177719487.1">
    <property type="nucleotide sequence ID" value="NZ_JACRSQ010000025.1"/>
</dbReference>
<dbReference type="GO" id="GO:0051539">
    <property type="term" value="F:4 iron, 4 sulfur cluster binding"/>
    <property type="evidence" value="ECO:0007669"/>
    <property type="project" value="UniProtKB-KW"/>
</dbReference>
<keyword evidence="9" id="KW-1185">Reference proteome</keyword>
<dbReference type="AlphaFoldDB" id="A0A926DWA8"/>
<keyword evidence="8" id="KW-0456">Lyase</keyword>
<proteinExistence type="predicted"/>
<evidence type="ECO:0000256" key="5">
    <source>
        <dbReference type="ARBA" id="ARBA00023004"/>
    </source>
</evidence>
<dbReference type="InterPro" id="IPR010722">
    <property type="entry name" value="BATS_dom"/>
</dbReference>
<dbReference type="SFLD" id="SFLDG01081">
    <property type="entry name" value="cleavage_of_the_Ca-Cb_bond_in"/>
    <property type="match status" value="1"/>
</dbReference>
<keyword evidence="6" id="KW-0411">Iron-sulfur</keyword>
<dbReference type="SMART" id="SM00876">
    <property type="entry name" value="BATS"/>
    <property type="match status" value="1"/>
</dbReference>
<dbReference type="PANTHER" id="PTHR43583">
    <property type="entry name" value="2-IMINOACETATE SYNTHASE"/>
    <property type="match status" value="1"/>
</dbReference>
<dbReference type="InterPro" id="IPR012726">
    <property type="entry name" value="ThiH"/>
</dbReference>
<dbReference type="PROSITE" id="PS51918">
    <property type="entry name" value="RADICAL_SAM"/>
    <property type="match status" value="1"/>
</dbReference>
<keyword evidence="2" id="KW-0004">4Fe-4S</keyword>
<dbReference type="SFLD" id="SFLDF00301">
    <property type="entry name" value="2-iminoacetate_synthase_(ThiH)"/>
    <property type="match status" value="1"/>
</dbReference>
<dbReference type="InterPro" id="IPR034428">
    <property type="entry name" value="ThiH/NoCL/HydG-like"/>
</dbReference>
<keyword evidence="5" id="KW-0408">Iron</keyword>
<organism evidence="8 9">
    <name type="scientific">Bianquea renquensis</name>
    <dbReference type="NCBI Taxonomy" id="2763661"/>
    <lineage>
        <taxon>Bacteria</taxon>
        <taxon>Bacillati</taxon>
        <taxon>Bacillota</taxon>
        <taxon>Clostridia</taxon>
        <taxon>Eubacteriales</taxon>
        <taxon>Bianqueaceae</taxon>
        <taxon>Bianquea</taxon>
    </lineage>
</organism>
<dbReference type="GO" id="GO:0005506">
    <property type="term" value="F:iron ion binding"/>
    <property type="evidence" value="ECO:0007669"/>
    <property type="project" value="InterPro"/>
</dbReference>
<dbReference type="SFLD" id="SFLDS00029">
    <property type="entry name" value="Radical_SAM"/>
    <property type="match status" value="1"/>
</dbReference>
<dbReference type="GO" id="GO:0036355">
    <property type="term" value="F:2-iminoacetate synthase activity"/>
    <property type="evidence" value="ECO:0007669"/>
    <property type="project" value="UniProtKB-EC"/>
</dbReference>
<dbReference type="SFLD" id="SFLDG01060">
    <property type="entry name" value="BATS_domain_containing"/>
    <property type="match status" value="1"/>
</dbReference>
<reference evidence="8" key="1">
    <citation type="submission" date="2020-08" db="EMBL/GenBank/DDBJ databases">
        <title>Genome public.</title>
        <authorList>
            <person name="Liu C."/>
            <person name="Sun Q."/>
        </authorList>
    </citation>
    <scope>NUCLEOTIDE SEQUENCE</scope>
    <source>
        <strain evidence="8">NSJ-32</strain>
    </source>
</reference>
<keyword evidence="4" id="KW-0479">Metal-binding</keyword>